<reference evidence="1 2" key="1">
    <citation type="submission" date="2018-06" db="EMBL/GenBank/DDBJ databases">
        <title>Comparative genomics reveals the genomic features of Rhizophagus irregularis, R. cerebriforme, R. diaphanum and Gigaspora rosea, and their symbiotic lifestyle signature.</title>
        <authorList>
            <person name="Morin E."/>
            <person name="San Clemente H."/>
            <person name="Chen E.C.H."/>
            <person name="De La Providencia I."/>
            <person name="Hainaut M."/>
            <person name="Kuo A."/>
            <person name="Kohler A."/>
            <person name="Murat C."/>
            <person name="Tang N."/>
            <person name="Roy S."/>
            <person name="Loubradou J."/>
            <person name="Henrissat B."/>
            <person name="Grigoriev I.V."/>
            <person name="Corradi N."/>
            <person name="Roux C."/>
            <person name="Martin F.M."/>
        </authorList>
    </citation>
    <scope>NUCLEOTIDE SEQUENCE [LARGE SCALE GENOMIC DNA]</scope>
    <source>
        <strain evidence="1 2">DAOM 227022</strain>
    </source>
</reference>
<comment type="caution">
    <text evidence="1">The sequence shown here is derived from an EMBL/GenBank/DDBJ whole genome shotgun (WGS) entry which is preliminary data.</text>
</comment>
<keyword evidence="2" id="KW-1185">Reference proteome</keyword>
<dbReference type="AlphaFoldDB" id="A0A397T3D6"/>
<evidence type="ECO:0000313" key="1">
    <source>
        <dbReference type="EMBL" id="RIA90627.1"/>
    </source>
</evidence>
<dbReference type="Proteomes" id="UP000265703">
    <property type="component" value="Unassembled WGS sequence"/>
</dbReference>
<dbReference type="STRING" id="658196.A0A397T3D6"/>
<gene>
    <name evidence="1" type="ORF">C1645_823167</name>
</gene>
<accession>A0A397T3D6</accession>
<proteinExistence type="predicted"/>
<evidence type="ECO:0000313" key="2">
    <source>
        <dbReference type="Proteomes" id="UP000265703"/>
    </source>
</evidence>
<sequence length="127" mass="14905">MLYGFLNKVHHKTYLSKIKFENAVIKAYHELLKESTDDIASKLIFTPPIFTFTEIKMFRYHYLGKLYFFNQFEVITECSRTRSDRIKDLINGKGASPLESSSYNKFILVKDNSKGILDAIQFPDMKY</sequence>
<dbReference type="OrthoDB" id="6513042at2759"/>
<organism evidence="1 2">
    <name type="scientific">Glomus cerebriforme</name>
    <dbReference type="NCBI Taxonomy" id="658196"/>
    <lineage>
        <taxon>Eukaryota</taxon>
        <taxon>Fungi</taxon>
        <taxon>Fungi incertae sedis</taxon>
        <taxon>Mucoromycota</taxon>
        <taxon>Glomeromycotina</taxon>
        <taxon>Glomeromycetes</taxon>
        <taxon>Glomerales</taxon>
        <taxon>Glomeraceae</taxon>
        <taxon>Glomus</taxon>
    </lineage>
</organism>
<dbReference type="EMBL" id="QKYT01000176">
    <property type="protein sequence ID" value="RIA90627.1"/>
    <property type="molecule type" value="Genomic_DNA"/>
</dbReference>
<name>A0A397T3D6_9GLOM</name>
<protein>
    <submittedName>
        <fullName evidence="1">Uncharacterized protein</fullName>
    </submittedName>
</protein>